<dbReference type="Gene3D" id="2.60.40.10">
    <property type="entry name" value="Immunoglobulins"/>
    <property type="match status" value="1"/>
</dbReference>
<dbReference type="InterPro" id="IPR032260">
    <property type="entry name" value="DUF5060"/>
</dbReference>
<dbReference type="Gene3D" id="3.20.20.80">
    <property type="entry name" value="Glycosidases"/>
    <property type="match status" value="1"/>
</dbReference>
<dbReference type="InterPro" id="IPR024749">
    <property type="entry name" value="Collagen-bd_put"/>
</dbReference>
<reference evidence="5" key="1">
    <citation type="submission" date="2020-09" db="EMBL/GenBank/DDBJ databases">
        <title>Pelagicoccus enzymogenes sp. nov. with an EPS production, isolated from marine sediment.</title>
        <authorList>
            <person name="Feng X."/>
        </authorList>
    </citation>
    <scope>NUCLEOTIDE SEQUENCE</scope>
    <source>
        <strain evidence="5">NFK12</strain>
    </source>
</reference>
<evidence type="ECO:0000313" key="5">
    <source>
        <dbReference type="EMBL" id="MBD5777967.1"/>
    </source>
</evidence>
<feature type="compositionally biased region" description="Basic and acidic residues" evidence="1">
    <location>
        <begin position="317"/>
        <end position="329"/>
    </location>
</feature>
<dbReference type="Pfam" id="PF16586">
    <property type="entry name" value="DUF5060"/>
    <property type="match status" value="1"/>
</dbReference>
<evidence type="ECO:0000259" key="4">
    <source>
        <dbReference type="Pfam" id="PF16586"/>
    </source>
</evidence>
<feature type="chain" id="PRO_5038009416" evidence="2">
    <location>
        <begin position="32"/>
        <end position="640"/>
    </location>
</feature>
<dbReference type="AlphaFoldDB" id="A0A927F4G1"/>
<feature type="domain" description="DUF5060" evidence="4">
    <location>
        <begin position="45"/>
        <end position="129"/>
    </location>
</feature>
<dbReference type="RefSeq" id="WP_191615097.1">
    <property type="nucleotide sequence ID" value="NZ_JACYFG010000002.1"/>
</dbReference>
<gene>
    <name evidence="5" type="ORF">IEN85_00475</name>
</gene>
<accession>A0A927F4G1</accession>
<evidence type="ECO:0000313" key="6">
    <source>
        <dbReference type="Proteomes" id="UP000622317"/>
    </source>
</evidence>
<dbReference type="Proteomes" id="UP000622317">
    <property type="component" value="Unassembled WGS sequence"/>
</dbReference>
<name>A0A927F4G1_9BACT</name>
<proteinExistence type="predicted"/>
<dbReference type="InterPro" id="IPR013783">
    <property type="entry name" value="Ig-like_fold"/>
</dbReference>
<organism evidence="5 6">
    <name type="scientific">Pelagicoccus enzymogenes</name>
    <dbReference type="NCBI Taxonomy" id="2773457"/>
    <lineage>
        <taxon>Bacteria</taxon>
        <taxon>Pseudomonadati</taxon>
        <taxon>Verrucomicrobiota</taxon>
        <taxon>Opitutia</taxon>
        <taxon>Puniceicoccales</taxon>
        <taxon>Pelagicoccaceae</taxon>
        <taxon>Pelagicoccus</taxon>
    </lineage>
</organism>
<feature type="signal peptide" evidence="2">
    <location>
        <begin position="1"/>
        <end position="31"/>
    </location>
</feature>
<evidence type="ECO:0000256" key="1">
    <source>
        <dbReference type="SAM" id="MobiDB-lite"/>
    </source>
</evidence>
<evidence type="ECO:0000256" key="2">
    <source>
        <dbReference type="SAM" id="SignalP"/>
    </source>
</evidence>
<feature type="region of interest" description="Disordered" evidence="1">
    <location>
        <begin position="317"/>
        <end position="336"/>
    </location>
</feature>
<keyword evidence="2" id="KW-0732">Signal</keyword>
<feature type="domain" description="Putative collagen-binding" evidence="3">
    <location>
        <begin position="553"/>
        <end position="638"/>
    </location>
</feature>
<comment type="caution">
    <text evidence="5">The sequence shown here is derived from an EMBL/GenBank/DDBJ whole genome shotgun (WGS) entry which is preliminary data.</text>
</comment>
<protein>
    <submittedName>
        <fullName evidence="5">DUF5060 domain-containing protein</fullName>
    </submittedName>
</protein>
<keyword evidence="6" id="KW-1185">Reference proteome</keyword>
<dbReference type="EMBL" id="JACYFG010000002">
    <property type="protein sequence ID" value="MBD5777967.1"/>
    <property type="molecule type" value="Genomic_DNA"/>
</dbReference>
<evidence type="ECO:0000259" key="3">
    <source>
        <dbReference type="Pfam" id="PF12904"/>
    </source>
</evidence>
<sequence>MKQNLAFLAGPRLCAFALLLGSVGASFTASAREHGDGSVAITGELSQWHAVTLDLDGPYAKEGDASPRTFRDYSFFVTFTHESGVPSYTVPGYFAADGDAANTSAEAGSTWRAHLSPSKTGKWYYRTHFAAGEDVAVAPSNGSPLAPYNGLTGSFLVGGSDKSAPDFRAQGRLEYVGQRYLRFAGDQSYFFKAGPDAPETMLAYTDFDNTLTMLPEKGPLKDWAPHLGDWNKGDPTWGQGRGKALIGAMNYLHEAGANSVSFLTYNAGGDGDNVWPFVERDDKFVYDCSKLDQWNVVFSHAQSLGLFLHFKTQENESDDNRRGAKRADSEIPESMDGGLLGPERKLYYREIIARFGHHLALNWNLGEENTQSYEEQRDMAHYVEQMDVYDNPIVIHTFPQQQDGVYNGLLGSQSAIVGASLQNEWDHVHRRTLQWVEASQLAGKPWVCPNDEQGPAGMGVPPDPGYKGFDGFATDRHDGKYDLHDIRKLTLWGNLMAGGAGVEYYFGYKLLENDLVAQDYRSRHQSWKYGRVAIDFFQESGLPFERMHNADALVGNPERKNGNFCLAETENAYLVYLPEGGEVTLDLSDATGKFKVEWFNPREGGKMLKGSVKKVSGGGKVSLGKAPADASEDWAILVTR</sequence>
<dbReference type="Pfam" id="PF12904">
    <property type="entry name" value="Collagen_bind_2"/>
    <property type="match status" value="1"/>
</dbReference>